<keyword evidence="10" id="KW-1185">Reference proteome</keyword>
<feature type="region of interest" description="Disordered" evidence="8">
    <location>
        <begin position="77"/>
        <end position="211"/>
    </location>
</feature>
<dbReference type="InterPro" id="IPR023165">
    <property type="entry name" value="rRNA_Ade_diMease-like_C"/>
</dbReference>
<accession>A0A420J335</accession>
<name>A0A420J335_9PEZI</name>
<evidence type="ECO:0000256" key="6">
    <source>
        <dbReference type="ARBA" id="ARBA00022884"/>
    </source>
</evidence>
<keyword evidence="4" id="KW-0808">Transferase</keyword>
<comment type="caution">
    <text evidence="9">The sequence shown here is derived from an EMBL/GenBank/DDBJ whole genome shotgun (WGS) entry which is preliminary data.</text>
</comment>
<dbReference type="SUPFAM" id="SSF53335">
    <property type="entry name" value="S-adenosyl-L-methionine-dependent methyltransferases"/>
    <property type="match status" value="1"/>
</dbReference>
<dbReference type="GO" id="GO:0006391">
    <property type="term" value="P:transcription initiation at mitochondrial promoter"/>
    <property type="evidence" value="ECO:0007669"/>
    <property type="project" value="TreeGrafter"/>
</dbReference>
<evidence type="ECO:0000313" key="10">
    <source>
        <dbReference type="Proteomes" id="UP000283383"/>
    </source>
</evidence>
<dbReference type="Gene3D" id="3.40.50.150">
    <property type="entry name" value="Vaccinia Virus protein VP39"/>
    <property type="match status" value="1"/>
</dbReference>
<organism evidence="9 10">
    <name type="scientific">Golovinomyces cichoracearum</name>
    <dbReference type="NCBI Taxonomy" id="62708"/>
    <lineage>
        <taxon>Eukaryota</taxon>
        <taxon>Fungi</taxon>
        <taxon>Dikarya</taxon>
        <taxon>Ascomycota</taxon>
        <taxon>Pezizomycotina</taxon>
        <taxon>Leotiomycetes</taxon>
        <taxon>Erysiphales</taxon>
        <taxon>Erysiphaceae</taxon>
        <taxon>Golovinomyces</taxon>
    </lineage>
</organism>
<proteinExistence type="predicted"/>
<dbReference type="GO" id="GO:0032259">
    <property type="term" value="P:methylation"/>
    <property type="evidence" value="ECO:0007669"/>
    <property type="project" value="UniProtKB-KW"/>
</dbReference>
<comment type="subcellular location">
    <subcellularLocation>
        <location evidence="1">Mitochondrion</location>
    </subcellularLocation>
</comment>
<reference evidence="9 10" key="1">
    <citation type="journal article" date="2018" name="BMC Genomics">
        <title>Comparative genome analyses reveal sequence features reflecting distinct modes of host-adaptation between dicot and monocot powdery mildew.</title>
        <authorList>
            <person name="Wu Y."/>
            <person name="Ma X."/>
            <person name="Pan Z."/>
            <person name="Kale S.D."/>
            <person name="Song Y."/>
            <person name="King H."/>
            <person name="Zhang Q."/>
            <person name="Presley C."/>
            <person name="Deng X."/>
            <person name="Wei C.I."/>
            <person name="Xiao S."/>
        </authorList>
    </citation>
    <scope>NUCLEOTIDE SEQUENCE [LARGE SCALE GENOMIC DNA]</scope>
    <source>
        <strain evidence="9">UMSG3</strain>
    </source>
</reference>
<dbReference type="GO" id="GO:0005759">
    <property type="term" value="C:mitochondrial matrix"/>
    <property type="evidence" value="ECO:0007669"/>
    <property type="project" value="TreeGrafter"/>
</dbReference>
<dbReference type="InterPro" id="IPR029063">
    <property type="entry name" value="SAM-dependent_MTases_sf"/>
</dbReference>
<dbReference type="PANTHER" id="PTHR11727">
    <property type="entry name" value="DIMETHYLADENOSINE TRANSFERASE"/>
    <property type="match status" value="1"/>
</dbReference>
<evidence type="ECO:0000256" key="5">
    <source>
        <dbReference type="ARBA" id="ARBA00022691"/>
    </source>
</evidence>
<evidence type="ECO:0000256" key="1">
    <source>
        <dbReference type="ARBA" id="ARBA00004173"/>
    </source>
</evidence>
<dbReference type="AlphaFoldDB" id="A0A420J335"/>
<sequence>MRKLGPPIKPIFQRILPEVNRKCFLNQTPGNSFNAFARKHKNLPSPSDLEVSKLQNLNLDLSSSYLEIFELPERDSHPKYNARKKKQENGLESISNTVVHERKTKKNPTTEKSEESKLDNPTKKRGRKPKVHSLKEFTSPEEEPSEKTIDATPLKKRGRKPKKQESRSLNSIQECLSNKAVDKKKTKKKETTNAAGSKGNPKNEHSISTSENLTIDASISCEKSTSKNYESSKDELIKYIRKAHLKKRRSSLLENQMFDVKNRVDIVDSNLCDDAIERLRPSLEKYKGCDIIDLNPGVGLWSHKLHKELQPRNHILMEPHPNTYKSILDPLLESSDSRYRLVTDNGMNWTHLENVLSKKYLPHQHIIDFRDPRSEQVNNTLLVTANLACNQPRRFLGFRSLGSVVIYQFLSAIRTRALFQKYGKVRMLLWINPYDARILPRNVANRKKSSLDAAVSCSHIELIVDTDETDHKKREKSLDIKRVISVVEKMKEKGVRIPEGRETNILKAMRAGETGLEIEELSPKSLQKELQQMKEALSLGDFEKDSGEDEELDDSTIPNFLKKTPEYERMRELNRRHRRRIIKSHKLSDLADDFQKIQTLYRKSCLTKNATKLNAIKNKIKESSEIFKENIASLSPNDASELQYMCDNRRAYSQEPPCLFWDRREAEPLKSFENEFYPKKALGLLDLRPGFMPPSSRDPGYYDTLSFLTMQMCLVPAQSLNETLENLAPGARDWMLAECPSLTDPLRNGCPDLDLFSARCITSEMLIEMCEAWLRWPFRLQRDELLHRLGSEAYYEQAD</sequence>
<dbReference type="Gene3D" id="1.10.8.100">
    <property type="entry name" value="Ribosomal RNA adenine dimethylase-like, domain 2"/>
    <property type="match status" value="1"/>
</dbReference>
<feature type="compositionally biased region" description="Basic and acidic residues" evidence="8">
    <location>
        <begin position="108"/>
        <end position="122"/>
    </location>
</feature>
<dbReference type="PANTHER" id="PTHR11727:SF17">
    <property type="entry name" value="DIMETHYLADENOSINE TRANSFERASE 1, MITOCHONDRIAL"/>
    <property type="match status" value="1"/>
</dbReference>
<evidence type="ECO:0000256" key="2">
    <source>
        <dbReference type="ARBA" id="ARBA00013836"/>
    </source>
</evidence>
<evidence type="ECO:0000313" key="9">
    <source>
        <dbReference type="EMBL" id="RKF81165.1"/>
    </source>
</evidence>
<keyword evidence="6" id="KW-0694">RNA-binding</keyword>
<keyword evidence="3" id="KW-0489">Methyltransferase</keyword>
<evidence type="ECO:0000256" key="4">
    <source>
        <dbReference type="ARBA" id="ARBA00022679"/>
    </source>
</evidence>
<dbReference type="GO" id="GO:0008168">
    <property type="term" value="F:methyltransferase activity"/>
    <property type="evidence" value="ECO:0007669"/>
    <property type="project" value="UniProtKB-KW"/>
</dbReference>
<dbReference type="Proteomes" id="UP000283383">
    <property type="component" value="Unassembled WGS sequence"/>
</dbReference>
<protein>
    <recommendedName>
        <fullName evidence="2">Mitochondrial transcription factor 1</fullName>
    </recommendedName>
</protein>
<evidence type="ECO:0000256" key="7">
    <source>
        <dbReference type="ARBA" id="ARBA00024915"/>
    </source>
</evidence>
<evidence type="ECO:0000256" key="8">
    <source>
        <dbReference type="SAM" id="MobiDB-lite"/>
    </source>
</evidence>
<dbReference type="GO" id="GO:0003723">
    <property type="term" value="F:RNA binding"/>
    <property type="evidence" value="ECO:0007669"/>
    <property type="project" value="UniProtKB-KW"/>
</dbReference>
<keyword evidence="5" id="KW-0949">S-adenosyl-L-methionine</keyword>
<feature type="compositionally biased region" description="Polar residues" evidence="8">
    <location>
        <begin position="167"/>
        <end position="176"/>
    </location>
</feature>
<dbReference type="GO" id="GO:0034246">
    <property type="term" value="F:mitochondrial transcription factor activity"/>
    <property type="evidence" value="ECO:0007669"/>
    <property type="project" value="TreeGrafter"/>
</dbReference>
<dbReference type="EMBL" id="MCBQ01003838">
    <property type="protein sequence ID" value="RKF81165.1"/>
    <property type="molecule type" value="Genomic_DNA"/>
</dbReference>
<evidence type="ECO:0000256" key="3">
    <source>
        <dbReference type="ARBA" id="ARBA00022603"/>
    </source>
</evidence>
<gene>
    <name evidence="9" type="ORF">GcM3_038002</name>
</gene>
<feature type="compositionally biased region" description="Basic residues" evidence="8">
    <location>
        <begin position="123"/>
        <end position="132"/>
    </location>
</feature>
<comment type="function">
    <text evidence="7">Mitochondrial transcription factor that confers selective promoter recognition on the core subunit of the yeast mitochondrial RNA polymerase. Interacts with DNA in a non-specific manner.</text>
</comment>
<dbReference type="InterPro" id="IPR001737">
    <property type="entry name" value="KsgA/Erm"/>
</dbReference>
<dbReference type="GO" id="GO:0034245">
    <property type="term" value="C:mitochondrial DNA-directed RNA polymerase complex"/>
    <property type="evidence" value="ECO:0007669"/>
    <property type="project" value="TreeGrafter"/>
</dbReference>